<dbReference type="GO" id="GO:0008270">
    <property type="term" value="F:zinc ion binding"/>
    <property type="evidence" value="ECO:0007669"/>
    <property type="project" value="InterPro"/>
</dbReference>
<evidence type="ECO:0000313" key="4">
    <source>
        <dbReference type="Proteomes" id="UP000616201"/>
    </source>
</evidence>
<dbReference type="Proteomes" id="UP000616201">
    <property type="component" value="Unassembled WGS sequence"/>
</dbReference>
<dbReference type="InterPro" id="IPR014782">
    <property type="entry name" value="Peptidase_M1_dom"/>
</dbReference>
<feature type="transmembrane region" description="Helical" evidence="1">
    <location>
        <begin position="110"/>
        <end position="134"/>
    </location>
</feature>
<accession>A0A928V141</accession>
<dbReference type="AlphaFoldDB" id="A0A928V141"/>
<comment type="caution">
    <text evidence="3">The sequence shown here is derived from an EMBL/GenBank/DDBJ whole genome shotgun (WGS) entry which is preliminary data.</text>
</comment>
<dbReference type="RefSeq" id="WP_196936910.1">
    <property type="nucleotide sequence ID" value="NZ_MU158698.1"/>
</dbReference>
<keyword evidence="1" id="KW-0472">Membrane</keyword>
<organism evidence="3 4">
    <name type="scientific">Sphingobacterium hungaricum</name>
    <dbReference type="NCBI Taxonomy" id="2082723"/>
    <lineage>
        <taxon>Bacteria</taxon>
        <taxon>Pseudomonadati</taxon>
        <taxon>Bacteroidota</taxon>
        <taxon>Sphingobacteriia</taxon>
        <taxon>Sphingobacteriales</taxon>
        <taxon>Sphingobacteriaceae</taxon>
        <taxon>Sphingobacterium</taxon>
    </lineage>
</organism>
<sequence>MFSTIYFFELKRWFKNPAFYIYVALFFSLSLFIVASSLGVFDGVTASTSGMTTINSAINIAGILNSLSMFIYFLLPTIIGASVYRDFQYNVHSYLYSYPITKLSYLSAKFLSALTIITLVSLSLGLGFYVAQYLPNVNQNLLGPNNIMAYLQPFIYFIIPNYILFGAIIFALVTFTRNVYSGVIFVLFLFVLQTFLNMLTSNMDNRDLAALVDPFGFEALSHYTKYWTIDEQNNSNLPFTGVILNNRLIWMGVAVVILALFYKSFSFNYQTFSFRKKGEGKRLTKNNFGSIINVSLPKVNFDYSFLSRLKTAWSLSNYDFKYIVKNWTFIIIMIVTVLMALVVASFSGQIYGTEIYPMTWNVLDTLGNIYGFFLQILIFLFAGMLIQRARMANMSNLVDATAIPNWTLLFSKFIALVKMTLLVLLISMLTGIIYQAYQGYYHFEIMHYITELFGLKMLNYLVLIFFAIFVQSFFKNYFVGFFACLVVFLIIPFLSRIGIEQSIYKFNQGPGFSYSDMNGYGDVRHYLYYKLYWLLFCVVLYIITLLFWKRGVVQGFKEKFANAKARFTPAIATAIIVFLVAFVGLGYAIYYQKNVKETFVSQNETEKITVDYEKKYKKYSKLPMPRIVDVKVDMNIYPKERNYDATVHYQTVNKTGKTIDTLFLSYSDELQTLDISGGFKEVIRDTVTDIRVLALNTTLQPLDTLRITSTYQNKPNNFLYDVSPILENGTFINNMMFLSIGYNDGGELVDNKIRQKYNLPDRDRMPDPTDSLALQNTYISQDADWINFETTVSTSDDQIAIAPGYLQKEWEKDGRRYFHYKMDKEILNFYSFMSARYEVLKDKENGVNLEIYYHKGHEFNLERMMKSMKASLAYYGSSFSPYQFDQMRIIEFPLTHGTFAQAFANTVPFSEGIGFIANVDDEDPNKLDYPYSVISHEFAHQWWAHQVIGAAVKGATMLSESLSEYSSLKVLEKTYGQDQMRKFLKEALDSYLMGRTSEILKENPLMYNENQQYIHYNKGSLVMYAMSDFMGETVFNNFLKEYVQRTAFQYPPYTTSIEFVDLLKSRTPDSLQYLIKDMYETITLYDNAVESVTYKKINDKKYQVDITYKVSKYRTDDMGKRSYEDKKGEGLTQKIGKSEVKSLPLNDYVEIGIFGKQKDKGKFKVDNQIYLAKQKINKIENKITLFVTEEPVEVGVDPYNKLIDTDSNDNRKTVL</sequence>
<feature type="transmembrane region" description="Helical" evidence="1">
    <location>
        <begin position="248"/>
        <end position="267"/>
    </location>
</feature>
<dbReference type="InterPro" id="IPR027268">
    <property type="entry name" value="Peptidase_M4/M1_CTD_sf"/>
</dbReference>
<feature type="transmembrane region" description="Helical" evidence="1">
    <location>
        <begin position="20"/>
        <end position="41"/>
    </location>
</feature>
<feature type="transmembrane region" description="Helical" evidence="1">
    <location>
        <begin position="531"/>
        <end position="548"/>
    </location>
</feature>
<dbReference type="Pfam" id="PF01433">
    <property type="entry name" value="Peptidase_M1"/>
    <property type="match status" value="1"/>
</dbReference>
<dbReference type="SUPFAM" id="SSF55486">
    <property type="entry name" value="Metalloproteases ('zincins'), catalytic domain"/>
    <property type="match status" value="1"/>
</dbReference>
<dbReference type="GO" id="GO:0008237">
    <property type="term" value="F:metallopeptidase activity"/>
    <property type="evidence" value="ECO:0007669"/>
    <property type="project" value="InterPro"/>
</dbReference>
<evidence type="ECO:0000313" key="3">
    <source>
        <dbReference type="EMBL" id="MBE8715056.1"/>
    </source>
</evidence>
<evidence type="ECO:0000256" key="1">
    <source>
        <dbReference type="SAM" id="Phobius"/>
    </source>
</evidence>
<keyword evidence="4" id="KW-1185">Reference proteome</keyword>
<protein>
    <recommendedName>
        <fullName evidence="2">Peptidase M1 membrane alanine aminopeptidase domain-containing protein</fullName>
    </recommendedName>
</protein>
<dbReference type="EMBL" id="PRDK01000009">
    <property type="protein sequence ID" value="MBE8715056.1"/>
    <property type="molecule type" value="Genomic_DNA"/>
</dbReference>
<keyword evidence="1" id="KW-1133">Transmembrane helix</keyword>
<feature type="transmembrane region" description="Helical" evidence="1">
    <location>
        <begin position="53"/>
        <end position="75"/>
    </location>
</feature>
<feature type="transmembrane region" description="Helical" evidence="1">
    <location>
        <begin position="481"/>
        <end position="499"/>
    </location>
</feature>
<feature type="transmembrane region" description="Helical" evidence="1">
    <location>
        <begin position="367"/>
        <end position="386"/>
    </location>
</feature>
<feature type="domain" description="Peptidase M1 membrane alanine aminopeptidase" evidence="2">
    <location>
        <begin position="925"/>
        <end position="1052"/>
    </location>
</feature>
<feature type="transmembrane region" description="Helical" evidence="1">
    <location>
        <begin position="154"/>
        <end position="173"/>
    </location>
</feature>
<name>A0A928V141_9SPHI</name>
<feature type="transmembrane region" description="Helical" evidence="1">
    <location>
        <begin position="569"/>
        <end position="590"/>
    </location>
</feature>
<proteinExistence type="predicted"/>
<feature type="transmembrane region" description="Helical" evidence="1">
    <location>
        <begin position="457"/>
        <end position="474"/>
    </location>
</feature>
<keyword evidence="1" id="KW-0812">Transmembrane</keyword>
<feature type="transmembrane region" description="Helical" evidence="1">
    <location>
        <begin position="180"/>
        <end position="199"/>
    </location>
</feature>
<feature type="transmembrane region" description="Helical" evidence="1">
    <location>
        <begin position="413"/>
        <end position="437"/>
    </location>
</feature>
<feature type="transmembrane region" description="Helical" evidence="1">
    <location>
        <begin position="327"/>
        <end position="347"/>
    </location>
</feature>
<reference evidence="3" key="1">
    <citation type="submission" date="2018-02" db="EMBL/GenBank/DDBJ databases">
        <authorList>
            <person name="Vasarhelyi B.M."/>
            <person name="Deshmukh S."/>
            <person name="Balint B."/>
            <person name="Kukolya J."/>
        </authorList>
    </citation>
    <scope>NUCLEOTIDE SEQUENCE</scope>
    <source>
        <strain evidence="3">KB22</strain>
    </source>
</reference>
<evidence type="ECO:0000259" key="2">
    <source>
        <dbReference type="Pfam" id="PF01433"/>
    </source>
</evidence>
<gene>
    <name evidence="3" type="ORF">C4F49_15335</name>
</gene>
<dbReference type="Gene3D" id="1.10.390.10">
    <property type="entry name" value="Neutral Protease Domain 2"/>
    <property type="match status" value="1"/>
</dbReference>